<evidence type="ECO:0000313" key="4">
    <source>
        <dbReference type="Proteomes" id="UP000254956"/>
    </source>
</evidence>
<dbReference type="Proteomes" id="UP000254956">
    <property type="component" value="Unassembled WGS sequence"/>
</dbReference>
<keyword evidence="5" id="KW-1185">Reference proteome</keyword>
<evidence type="ECO:0000313" key="3">
    <source>
        <dbReference type="EMBL" id="SUJ08743.1"/>
    </source>
</evidence>
<name>A0A2T7BVR2_9STAP</name>
<dbReference type="OrthoDB" id="43862at2"/>
<dbReference type="GO" id="GO:0032259">
    <property type="term" value="P:methylation"/>
    <property type="evidence" value="ECO:0007669"/>
    <property type="project" value="UniProtKB-KW"/>
</dbReference>
<dbReference type="PANTHER" id="PTHR43591">
    <property type="entry name" value="METHYLTRANSFERASE"/>
    <property type="match status" value="1"/>
</dbReference>
<dbReference type="Gene3D" id="3.40.50.150">
    <property type="entry name" value="Vaccinia Virus protein VP39"/>
    <property type="match status" value="1"/>
</dbReference>
<evidence type="ECO:0000313" key="2">
    <source>
        <dbReference type="EMBL" id="GEQ00271.1"/>
    </source>
</evidence>
<evidence type="ECO:0000313" key="5">
    <source>
        <dbReference type="Proteomes" id="UP000321598"/>
    </source>
</evidence>
<dbReference type="SUPFAM" id="SSF53335">
    <property type="entry name" value="S-adenosyl-L-methionine-dependent methyltransferases"/>
    <property type="match status" value="1"/>
</dbReference>
<dbReference type="GeneID" id="97286665"/>
<dbReference type="GO" id="GO:0008757">
    <property type="term" value="F:S-adenosylmethionine-dependent methyltransferase activity"/>
    <property type="evidence" value="ECO:0007669"/>
    <property type="project" value="InterPro"/>
</dbReference>
<reference evidence="2 5" key="2">
    <citation type="submission" date="2019-07" db="EMBL/GenBank/DDBJ databases">
        <title>Whole genome shotgun sequence of Staphylococcus arlettae NBRC 109765.</title>
        <authorList>
            <person name="Hosoyama A."/>
            <person name="Uohara A."/>
            <person name="Ohji S."/>
            <person name="Ichikawa N."/>
        </authorList>
    </citation>
    <scope>NUCLEOTIDE SEQUENCE [LARGE SCALE GENOMIC DNA]</scope>
    <source>
        <strain evidence="2 5">NBRC 109765</strain>
    </source>
</reference>
<dbReference type="InterPro" id="IPR013216">
    <property type="entry name" value="Methyltransf_11"/>
</dbReference>
<keyword evidence="3" id="KW-0489">Methyltransferase</keyword>
<organism evidence="3 4">
    <name type="scientific">Staphylococcus arlettae</name>
    <dbReference type="NCBI Taxonomy" id="29378"/>
    <lineage>
        <taxon>Bacteria</taxon>
        <taxon>Bacillati</taxon>
        <taxon>Bacillota</taxon>
        <taxon>Bacilli</taxon>
        <taxon>Bacillales</taxon>
        <taxon>Staphylococcaceae</taxon>
        <taxon>Staphylococcus</taxon>
    </lineage>
</organism>
<dbReference type="Proteomes" id="UP000321598">
    <property type="component" value="Unassembled WGS sequence"/>
</dbReference>
<protein>
    <submittedName>
        <fullName evidence="3">SAM-dependent methyltransferase</fullName>
        <ecNumber evidence="3">2.1.1.-</ecNumber>
    </submittedName>
</protein>
<dbReference type="STRING" id="1212545.SARL_05702"/>
<dbReference type="InterPro" id="IPR029063">
    <property type="entry name" value="SAM-dependent_MTases_sf"/>
</dbReference>
<dbReference type="PANTHER" id="PTHR43591:SF24">
    <property type="entry name" value="2-METHOXY-6-POLYPRENYL-1,4-BENZOQUINOL METHYLASE, MITOCHONDRIAL"/>
    <property type="match status" value="1"/>
</dbReference>
<dbReference type="EMBL" id="BKAV01000010">
    <property type="protein sequence ID" value="GEQ00271.1"/>
    <property type="molecule type" value="Genomic_DNA"/>
</dbReference>
<sequence>MTQTNKTQIIDYWNKRATTFSEDKQAELESDHATSWLTEISRYITIRPNMRILDIGTGAGFLAILCAQQGATVNGIDLSPEMVHSAQQNAARFQQTIDFQIMDAESLNFDNQTFDVVIARNVTWLLPHPKAAYQEWLRVLKQDGILINIDANYGQDSFTSYQDFTNDHAHAKLGDDMLTESETIKQNLTINKQPRPTYDFQLLLELGYEDITADTSVHGRVYQHQDAFYNPAPVFMLSVRK</sequence>
<feature type="domain" description="Methyltransferase type 11" evidence="1">
    <location>
        <begin position="53"/>
        <end position="147"/>
    </location>
</feature>
<proteinExistence type="predicted"/>
<dbReference type="Pfam" id="PF08241">
    <property type="entry name" value="Methyltransf_11"/>
    <property type="match status" value="1"/>
</dbReference>
<dbReference type="CDD" id="cd02440">
    <property type="entry name" value="AdoMet_MTases"/>
    <property type="match status" value="1"/>
</dbReference>
<keyword evidence="3" id="KW-0808">Transferase</keyword>
<dbReference type="EC" id="2.1.1.-" evidence="3"/>
<dbReference type="AlphaFoldDB" id="A0A2T7BVR2"/>
<gene>
    <name evidence="3" type="primary">ycgJ</name>
    <name evidence="3" type="ORF">NCTC12413_00317</name>
    <name evidence="2" type="ORF">SAR03_13080</name>
</gene>
<dbReference type="RefSeq" id="WP_002509873.1">
    <property type="nucleotide sequence ID" value="NZ_AP019698.1"/>
</dbReference>
<reference evidence="3 4" key="1">
    <citation type="submission" date="2018-06" db="EMBL/GenBank/DDBJ databases">
        <authorList>
            <consortium name="Pathogen Informatics"/>
            <person name="Doyle S."/>
        </authorList>
    </citation>
    <scope>NUCLEOTIDE SEQUENCE [LARGE SCALE GENOMIC DNA]</scope>
    <source>
        <strain evidence="3 4">NCTC12413</strain>
    </source>
</reference>
<dbReference type="EMBL" id="UGZE01000001">
    <property type="protein sequence ID" value="SUJ08743.1"/>
    <property type="molecule type" value="Genomic_DNA"/>
</dbReference>
<evidence type="ECO:0000259" key="1">
    <source>
        <dbReference type="Pfam" id="PF08241"/>
    </source>
</evidence>
<accession>A0A2T7BVR2</accession>